<comment type="caution">
    <text evidence="1">The sequence shown here is derived from an EMBL/GenBank/DDBJ whole genome shotgun (WGS) entry which is preliminary data.</text>
</comment>
<accession>A0ABP7R067</accession>
<organism evidence="1 2">
    <name type="scientific">Mucilaginibacter dorajii</name>
    <dbReference type="NCBI Taxonomy" id="692994"/>
    <lineage>
        <taxon>Bacteria</taxon>
        <taxon>Pseudomonadati</taxon>
        <taxon>Bacteroidota</taxon>
        <taxon>Sphingobacteriia</taxon>
        <taxon>Sphingobacteriales</taxon>
        <taxon>Sphingobacteriaceae</taxon>
        <taxon>Mucilaginibacter</taxon>
    </lineage>
</organism>
<name>A0ABP7R067_9SPHI</name>
<dbReference type="RefSeq" id="WP_344757838.1">
    <property type="nucleotide sequence ID" value="NZ_BAAAZC010000031.1"/>
</dbReference>
<protein>
    <submittedName>
        <fullName evidence="1">Uncharacterized protein</fullName>
    </submittedName>
</protein>
<evidence type="ECO:0000313" key="1">
    <source>
        <dbReference type="EMBL" id="GAA3990681.1"/>
    </source>
</evidence>
<sequence length="141" mass="16707">METRYQKINKMETPDQTELITEDYSIVNEWAADNTFFRIETVFLHHMMDDYIARCLKPEQVKKVKQVKIDLYQLEAHELYIGEVLKQQMKNLAEMSKEGATVIENDIVAKHLQLKKLIHGITLEYRAFRQVLYALLTEKCK</sequence>
<dbReference type="Proteomes" id="UP001500742">
    <property type="component" value="Unassembled WGS sequence"/>
</dbReference>
<proteinExistence type="predicted"/>
<dbReference type="EMBL" id="BAAAZC010000031">
    <property type="protein sequence ID" value="GAA3990681.1"/>
    <property type="molecule type" value="Genomic_DNA"/>
</dbReference>
<gene>
    <name evidence="1" type="ORF">GCM10022210_50430</name>
</gene>
<reference evidence="2" key="1">
    <citation type="journal article" date="2019" name="Int. J. Syst. Evol. Microbiol.">
        <title>The Global Catalogue of Microorganisms (GCM) 10K type strain sequencing project: providing services to taxonomists for standard genome sequencing and annotation.</title>
        <authorList>
            <consortium name="The Broad Institute Genomics Platform"/>
            <consortium name="The Broad Institute Genome Sequencing Center for Infectious Disease"/>
            <person name="Wu L."/>
            <person name="Ma J."/>
        </authorList>
    </citation>
    <scope>NUCLEOTIDE SEQUENCE [LARGE SCALE GENOMIC DNA]</scope>
    <source>
        <strain evidence="2">JCM 16601</strain>
    </source>
</reference>
<evidence type="ECO:0000313" key="2">
    <source>
        <dbReference type="Proteomes" id="UP001500742"/>
    </source>
</evidence>
<keyword evidence="2" id="KW-1185">Reference proteome</keyword>